<dbReference type="STRING" id="1314771.A0A197JDI3"/>
<feature type="region of interest" description="Disordered" evidence="1">
    <location>
        <begin position="103"/>
        <end position="150"/>
    </location>
</feature>
<evidence type="ECO:0000259" key="2">
    <source>
        <dbReference type="PROSITE" id="PS50013"/>
    </source>
</evidence>
<feature type="non-terminal residue" evidence="3">
    <location>
        <position position="1"/>
    </location>
</feature>
<dbReference type="Proteomes" id="UP000078512">
    <property type="component" value="Unassembled WGS sequence"/>
</dbReference>
<sequence length="150" mass="17863">SYILLDGTGSPLTRRYAPFQLKYYQQRNSDATSESYEVEAILDLVQQEPHMYHYYVRWKGYGPEHNSWIPFTNFDDIQIVRNYWRQQRKQLFSPYALDNVSDKEQDSIKNKGTLNKRKRLTTDGTMPAQIAPSSQNQDVRRSKRNRLTFF</sequence>
<dbReference type="AlphaFoldDB" id="A0A197JDI3"/>
<feature type="domain" description="Chromo" evidence="2">
    <location>
        <begin position="36"/>
        <end position="95"/>
    </location>
</feature>
<feature type="compositionally biased region" description="Basic residues" evidence="1">
    <location>
        <begin position="141"/>
        <end position="150"/>
    </location>
</feature>
<evidence type="ECO:0000313" key="3">
    <source>
        <dbReference type="EMBL" id="OAQ22509.1"/>
    </source>
</evidence>
<dbReference type="Pfam" id="PF00385">
    <property type="entry name" value="Chromo"/>
    <property type="match status" value="1"/>
</dbReference>
<evidence type="ECO:0000313" key="4">
    <source>
        <dbReference type="Proteomes" id="UP000078512"/>
    </source>
</evidence>
<accession>A0A197JDI3</accession>
<dbReference type="SUPFAM" id="SSF54160">
    <property type="entry name" value="Chromo domain-like"/>
    <property type="match status" value="1"/>
</dbReference>
<dbReference type="InterPro" id="IPR000953">
    <property type="entry name" value="Chromo/chromo_shadow_dom"/>
</dbReference>
<dbReference type="Gene3D" id="2.40.50.40">
    <property type="match status" value="1"/>
</dbReference>
<dbReference type="InterPro" id="IPR023780">
    <property type="entry name" value="Chromo_domain"/>
</dbReference>
<gene>
    <name evidence="3" type="ORF">K457DRAFT_84739</name>
</gene>
<organism evidence="3 4">
    <name type="scientific">Linnemannia elongata AG-77</name>
    <dbReference type="NCBI Taxonomy" id="1314771"/>
    <lineage>
        <taxon>Eukaryota</taxon>
        <taxon>Fungi</taxon>
        <taxon>Fungi incertae sedis</taxon>
        <taxon>Mucoromycota</taxon>
        <taxon>Mortierellomycotina</taxon>
        <taxon>Mortierellomycetes</taxon>
        <taxon>Mortierellales</taxon>
        <taxon>Mortierellaceae</taxon>
        <taxon>Linnemannia</taxon>
    </lineage>
</organism>
<keyword evidence="4" id="KW-1185">Reference proteome</keyword>
<protein>
    <recommendedName>
        <fullName evidence="2">Chromo domain-containing protein</fullName>
    </recommendedName>
</protein>
<evidence type="ECO:0000256" key="1">
    <source>
        <dbReference type="SAM" id="MobiDB-lite"/>
    </source>
</evidence>
<dbReference type="OrthoDB" id="308383at2759"/>
<dbReference type="EMBL" id="KV442159">
    <property type="protein sequence ID" value="OAQ22509.1"/>
    <property type="molecule type" value="Genomic_DNA"/>
</dbReference>
<dbReference type="InterPro" id="IPR016197">
    <property type="entry name" value="Chromo-like_dom_sf"/>
</dbReference>
<reference evidence="3 4" key="1">
    <citation type="submission" date="2016-05" db="EMBL/GenBank/DDBJ databases">
        <title>Genome sequencing reveals origins of a unique bacterial endosymbiosis in the earliest lineages of terrestrial Fungi.</title>
        <authorList>
            <consortium name="DOE Joint Genome Institute"/>
            <person name="Uehling J."/>
            <person name="Gryganskyi A."/>
            <person name="Hameed K."/>
            <person name="Tschaplinski T."/>
            <person name="Misztal P."/>
            <person name="Wu S."/>
            <person name="Desiro A."/>
            <person name="Vande Pol N."/>
            <person name="Du Z.-Y."/>
            <person name="Zienkiewicz A."/>
            <person name="Zienkiewicz K."/>
            <person name="Morin E."/>
            <person name="Tisserant E."/>
            <person name="Splivallo R."/>
            <person name="Hainaut M."/>
            <person name="Henrissat B."/>
            <person name="Ohm R."/>
            <person name="Kuo A."/>
            <person name="Yan J."/>
            <person name="Lipzen A."/>
            <person name="Nolan M."/>
            <person name="Labutti K."/>
            <person name="Barry K."/>
            <person name="Goldstein A."/>
            <person name="Labbe J."/>
            <person name="Schadt C."/>
            <person name="Tuskan G."/>
            <person name="Grigoriev I."/>
            <person name="Martin F."/>
            <person name="Vilgalys R."/>
            <person name="Bonito G."/>
        </authorList>
    </citation>
    <scope>NUCLEOTIDE SEQUENCE [LARGE SCALE GENOMIC DNA]</scope>
    <source>
        <strain evidence="3 4">AG-77</strain>
    </source>
</reference>
<dbReference type="SMART" id="SM00298">
    <property type="entry name" value="CHROMO"/>
    <property type="match status" value="1"/>
</dbReference>
<proteinExistence type="predicted"/>
<dbReference type="PROSITE" id="PS50013">
    <property type="entry name" value="CHROMO_2"/>
    <property type="match status" value="1"/>
</dbReference>
<dbReference type="CDD" id="cd00024">
    <property type="entry name" value="CD_CSD"/>
    <property type="match status" value="1"/>
</dbReference>
<name>A0A197JDI3_9FUNG</name>